<dbReference type="InterPro" id="IPR048279">
    <property type="entry name" value="MdtK-like"/>
</dbReference>
<protein>
    <recommendedName>
        <fullName evidence="9">Multidrug-efflux transporter</fullName>
    </recommendedName>
</protein>
<evidence type="ECO:0000256" key="4">
    <source>
        <dbReference type="ARBA" id="ARBA00022475"/>
    </source>
</evidence>
<evidence type="ECO:0000256" key="7">
    <source>
        <dbReference type="ARBA" id="ARBA00023065"/>
    </source>
</evidence>
<evidence type="ECO:0000256" key="3">
    <source>
        <dbReference type="ARBA" id="ARBA00022449"/>
    </source>
</evidence>
<keyword evidence="2" id="KW-0813">Transport</keyword>
<comment type="subcellular location">
    <subcellularLocation>
        <location evidence="1">Cell inner membrane</location>
        <topology evidence="1">Multi-pass membrane protein</topology>
    </subcellularLocation>
</comment>
<evidence type="ECO:0000313" key="11">
    <source>
        <dbReference type="EMBL" id="MBM0103653.1"/>
    </source>
</evidence>
<dbReference type="PIRSF" id="PIRSF006603">
    <property type="entry name" value="DinF"/>
    <property type="match status" value="1"/>
</dbReference>
<dbReference type="RefSeq" id="WP_203165614.1">
    <property type="nucleotide sequence ID" value="NZ_JAEVLS010000001.1"/>
</dbReference>
<keyword evidence="7" id="KW-0406">Ion transport</keyword>
<feature type="transmembrane region" description="Helical" evidence="10">
    <location>
        <begin position="201"/>
        <end position="220"/>
    </location>
</feature>
<keyword evidence="3" id="KW-0050">Antiport</keyword>
<evidence type="ECO:0000256" key="9">
    <source>
        <dbReference type="ARBA" id="ARBA00031636"/>
    </source>
</evidence>
<feature type="transmembrane region" description="Helical" evidence="10">
    <location>
        <begin position="426"/>
        <end position="443"/>
    </location>
</feature>
<evidence type="ECO:0000256" key="1">
    <source>
        <dbReference type="ARBA" id="ARBA00004429"/>
    </source>
</evidence>
<reference evidence="11 12" key="1">
    <citation type="journal article" date="2021" name="Int. J. Syst. Evol. Microbiol.">
        <title>Steroidobacter gossypii sp. nov., isolated from soil of cotton cropping field.</title>
        <authorList>
            <person name="Huang R."/>
            <person name="Yang S."/>
            <person name="Zhen C."/>
            <person name="Liu W."/>
        </authorList>
    </citation>
    <scope>NUCLEOTIDE SEQUENCE [LARGE SCALE GENOMIC DNA]</scope>
    <source>
        <strain evidence="11 12">S1-65</strain>
    </source>
</reference>
<feature type="transmembrane region" description="Helical" evidence="10">
    <location>
        <begin position="168"/>
        <end position="189"/>
    </location>
</feature>
<name>A0ABS1WRP6_9GAMM</name>
<dbReference type="Pfam" id="PF01554">
    <property type="entry name" value="MatE"/>
    <property type="match status" value="2"/>
</dbReference>
<dbReference type="PANTHER" id="PTHR43298:SF2">
    <property type="entry name" value="FMN_FAD EXPORTER YEEO-RELATED"/>
    <property type="match status" value="1"/>
</dbReference>
<comment type="caution">
    <text evidence="11">The sequence shown here is derived from an EMBL/GenBank/DDBJ whole genome shotgun (WGS) entry which is preliminary data.</text>
</comment>
<organism evidence="11 12">
    <name type="scientific">Steroidobacter gossypii</name>
    <dbReference type="NCBI Taxonomy" id="2805490"/>
    <lineage>
        <taxon>Bacteria</taxon>
        <taxon>Pseudomonadati</taxon>
        <taxon>Pseudomonadota</taxon>
        <taxon>Gammaproteobacteria</taxon>
        <taxon>Steroidobacterales</taxon>
        <taxon>Steroidobacteraceae</taxon>
        <taxon>Steroidobacter</taxon>
    </lineage>
</organism>
<evidence type="ECO:0000256" key="5">
    <source>
        <dbReference type="ARBA" id="ARBA00022692"/>
    </source>
</evidence>
<accession>A0ABS1WRP6</accession>
<dbReference type="CDD" id="cd13139">
    <property type="entry name" value="MATE_like_14"/>
    <property type="match status" value="1"/>
</dbReference>
<keyword evidence="12" id="KW-1185">Reference proteome</keyword>
<feature type="transmembrane region" description="Helical" evidence="10">
    <location>
        <begin position="126"/>
        <end position="148"/>
    </location>
</feature>
<feature type="transmembrane region" description="Helical" evidence="10">
    <location>
        <begin position="449"/>
        <end position="472"/>
    </location>
</feature>
<feature type="transmembrane region" description="Helical" evidence="10">
    <location>
        <begin position="48"/>
        <end position="74"/>
    </location>
</feature>
<keyword evidence="8 10" id="KW-0472">Membrane</keyword>
<dbReference type="InterPro" id="IPR050222">
    <property type="entry name" value="MATE_MdtK"/>
</dbReference>
<proteinExistence type="predicted"/>
<dbReference type="PANTHER" id="PTHR43298">
    <property type="entry name" value="MULTIDRUG RESISTANCE PROTEIN NORM-RELATED"/>
    <property type="match status" value="1"/>
</dbReference>
<evidence type="ECO:0000256" key="8">
    <source>
        <dbReference type="ARBA" id="ARBA00023136"/>
    </source>
</evidence>
<dbReference type="InterPro" id="IPR002528">
    <property type="entry name" value="MATE_fam"/>
</dbReference>
<dbReference type="EMBL" id="JAEVLS010000001">
    <property type="protein sequence ID" value="MBM0103653.1"/>
    <property type="molecule type" value="Genomic_DNA"/>
</dbReference>
<keyword evidence="6 10" id="KW-1133">Transmembrane helix</keyword>
<evidence type="ECO:0000256" key="2">
    <source>
        <dbReference type="ARBA" id="ARBA00022448"/>
    </source>
</evidence>
<evidence type="ECO:0000313" key="12">
    <source>
        <dbReference type="Proteomes" id="UP000661077"/>
    </source>
</evidence>
<evidence type="ECO:0000256" key="6">
    <source>
        <dbReference type="ARBA" id="ARBA00022989"/>
    </source>
</evidence>
<dbReference type="Proteomes" id="UP000661077">
    <property type="component" value="Unassembled WGS sequence"/>
</dbReference>
<evidence type="ECO:0000256" key="10">
    <source>
        <dbReference type="SAM" id="Phobius"/>
    </source>
</evidence>
<feature type="transmembrane region" description="Helical" evidence="10">
    <location>
        <begin position="267"/>
        <end position="287"/>
    </location>
</feature>
<keyword evidence="4" id="KW-1003">Cell membrane</keyword>
<dbReference type="NCBIfam" id="TIGR00797">
    <property type="entry name" value="matE"/>
    <property type="match status" value="1"/>
</dbReference>
<gene>
    <name evidence="11" type="ORF">JM946_02810</name>
</gene>
<sequence length="482" mass="51814">MSTSNPDQPLATEANASAAQPDLSFWQVVRLSLKGQHLDYTAVPLNRAVLLLAVPMVLEMIMESLFAVVDVFWVSRIGSDAVAVVGLTESLMTLVYAVAIGISFAATAIVARRIGEKDAERAAQAAGQIILLGVTISAALGLVLSYFASDILRLMGASDSIVSLGSDFARIMLGCNVTVFMIFLINAIFRGAGDAVLAMRTLWLANALNIVLGPFFIFGWGPFPELGVTGAAVATNIGRGVGVLYQLWHLAGFHSRVRVRLRHLKPVWLDVQTIMATASTGIAQLLIGTTSWVGLFKILAAFGSAALAGYTIAMRIVMFALMPAWGLANAGATLVGQNLGAGKPERAEQAIRIATRFNVMFLGLIGLVFVFGSGPLVRLFTDDPPVLEHGVRALWIVSLAFPLYAAGMCLEAAFNGAGDTWTPTRLNFFCFWLFQIPLAWLLAEVFRLGPLGVFIAVPIGFSALALWSLVLFRRGRWKLKQV</sequence>
<feature type="transmembrane region" description="Helical" evidence="10">
    <location>
        <begin position="359"/>
        <end position="381"/>
    </location>
</feature>
<feature type="transmembrane region" description="Helical" evidence="10">
    <location>
        <begin position="393"/>
        <end position="414"/>
    </location>
</feature>
<keyword evidence="5 10" id="KW-0812">Transmembrane</keyword>
<feature type="transmembrane region" description="Helical" evidence="10">
    <location>
        <begin position="94"/>
        <end position="114"/>
    </location>
</feature>
<feature type="transmembrane region" description="Helical" evidence="10">
    <location>
        <begin position="226"/>
        <end position="247"/>
    </location>
</feature>